<gene>
    <name evidence="1" type="ORF">SDC9_207423</name>
</gene>
<comment type="caution">
    <text evidence="1">The sequence shown here is derived from an EMBL/GenBank/DDBJ whole genome shotgun (WGS) entry which is preliminary data.</text>
</comment>
<protein>
    <submittedName>
        <fullName evidence="1">Uncharacterized protein</fullName>
    </submittedName>
</protein>
<reference evidence="1" key="1">
    <citation type="submission" date="2019-08" db="EMBL/GenBank/DDBJ databases">
        <authorList>
            <person name="Kucharzyk K."/>
            <person name="Murdoch R.W."/>
            <person name="Higgins S."/>
            <person name="Loffler F."/>
        </authorList>
    </citation>
    <scope>NUCLEOTIDE SEQUENCE</scope>
</reference>
<name>A0A645J7W0_9ZZZZ</name>
<accession>A0A645J7W0</accession>
<evidence type="ECO:0000313" key="1">
    <source>
        <dbReference type="EMBL" id="MPN59701.1"/>
    </source>
</evidence>
<dbReference type="AlphaFoldDB" id="A0A645J7W0"/>
<proteinExistence type="predicted"/>
<dbReference type="EMBL" id="VSSQ01134008">
    <property type="protein sequence ID" value="MPN59701.1"/>
    <property type="molecule type" value="Genomic_DNA"/>
</dbReference>
<sequence>MSFYISLFYASEYVNVIAALLEYFYADVQIKFEAFISRKRVINQLEFFHKNPPTFAPEPLCLK</sequence>
<organism evidence="1">
    <name type="scientific">bioreactor metagenome</name>
    <dbReference type="NCBI Taxonomy" id="1076179"/>
    <lineage>
        <taxon>unclassified sequences</taxon>
        <taxon>metagenomes</taxon>
        <taxon>ecological metagenomes</taxon>
    </lineage>
</organism>